<dbReference type="PANTHER" id="PTHR43071:SF1">
    <property type="entry name" value="2-AMINO-4-HYDROXY-6-HYDROXYMETHYLDIHYDROPTERIDINE PYROPHOSPHOKINASE"/>
    <property type="match status" value="1"/>
</dbReference>
<dbReference type="GO" id="GO:0046656">
    <property type="term" value="P:folic acid biosynthetic process"/>
    <property type="evidence" value="ECO:0007669"/>
    <property type="project" value="UniProtKB-KW"/>
</dbReference>
<keyword evidence="6" id="KW-0418">Kinase</keyword>
<dbReference type="Proteomes" id="UP000620075">
    <property type="component" value="Unassembled WGS sequence"/>
</dbReference>
<evidence type="ECO:0000313" key="11">
    <source>
        <dbReference type="Proteomes" id="UP000620075"/>
    </source>
</evidence>
<evidence type="ECO:0000313" key="10">
    <source>
        <dbReference type="EMBL" id="MBJ7602636.1"/>
    </source>
</evidence>
<evidence type="ECO:0000256" key="1">
    <source>
        <dbReference type="ARBA" id="ARBA00000198"/>
    </source>
</evidence>
<evidence type="ECO:0000256" key="5">
    <source>
        <dbReference type="ARBA" id="ARBA00022741"/>
    </source>
</evidence>
<dbReference type="RefSeq" id="WP_338177321.1">
    <property type="nucleotide sequence ID" value="NZ_JAEKNQ010000021.1"/>
</dbReference>
<dbReference type="PANTHER" id="PTHR43071">
    <property type="entry name" value="2-AMINO-4-HYDROXY-6-HYDROXYMETHYLDIHYDROPTERIDINE PYROPHOSPHOKINASE"/>
    <property type="match status" value="1"/>
</dbReference>
<gene>
    <name evidence="10" type="primary">folK</name>
    <name evidence="10" type="ORF">JF888_05515</name>
</gene>
<dbReference type="Pfam" id="PF01288">
    <property type="entry name" value="HPPK"/>
    <property type="match status" value="1"/>
</dbReference>
<comment type="catalytic activity">
    <reaction evidence="1">
        <text>6-hydroxymethyl-7,8-dihydropterin + ATP = (7,8-dihydropterin-6-yl)methyl diphosphate + AMP + H(+)</text>
        <dbReference type="Rhea" id="RHEA:11412"/>
        <dbReference type="ChEBI" id="CHEBI:15378"/>
        <dbReference type="ChEBI" id="CHEBI:30616"/>
        <dbReference type="ChEBI" id="CHEBI:44841"/>
        <dbReference type="ChEBI" id="CHEBI:72950"/>
        <dbReference type="ChEBI" id="CHEBI:456215"/>
        <dbReference type="EC" id="2.7.6.3"/>
    </reaction>
</comment>
<sequence length="137" mass="15313">MTVAYLGLGSNLGNRAEHLAHARRLLVERGAQIVRASSVIETEPWGVREQPTFLNQVLEVEWCTDARSLLLLAQAVEAQVGRSRTHPWGPREIDVDILLFGSERIAEPGLQIPHPRLREREFVLRSLRELGVPPPAG</sequence>
<comment type="caution">
    <text evidence="10">The sequence shown here is derived from an EMBL/GenBank/DDBJ whole genome shotgun (WGS) entry which is preliminary data.</text>
</comment>
<keyword evidence="4 10" id="KW-0808">Transferase</keyword>
<dbReference type="InterPro" id="IPR000550">
    <property type="entry name" value="Hppk"/>
</dbReference>
<dbReference type="InterPro" id="IPR035907">
    <property type="entry name" value="Hppk_sf"/>
</dbReference>
<dbReference type="SUPFAM" id="SSF55083">
    <property type="entry name" value="6-hydroxymethyl-7,8-dihydropterin pyrophosphokinase, HPPK"/>
    <property type="match status" value="1"/>
</dbReference>
<proteinExistence type="predicted"/>
<dbReference type="CDD" id="cd00483">
    <property type="entry name" value="HPPK"/>
    <property type="match status" value="1"/>
</dbReference>
<evidence type="ECO:0000256" key="7">
    <source>
        <dbReference type="ARBA" id="ARBA00022840"/>
    </source>
</evidence>
<dbReference type="EMBL" id="JAEKNQ010000021">
    <property type="protein sequence ID" value="MBJ7602636.1"/>
    <property type="molecule type" value="Genomic_DNA"/>
</dbReference>
<keyword evidence="8" id="KW-0289">Folate biosynthesis</keyword>
<protein>
    <recommendedName>
        <fullName evidence="3">2-amino-4-hydroxy-6-hydroxymethyldihydropteridine diphosphokinase</fullName>
        <ecNumber evidence="3">2.7.6.3</ecNumber>
    </recommendedName>
</protein>
<evidence type="ECO:0000256" key="6">
    <source>
        <dbReference type="ARBA" id="ARBA00022777"/>
    </source>
</evidence>
<name>A0A934K6K1_9BACT</name>
<dbReference type="EC" id="2.7.6.3" evidence="3"/>
<dbReference type="Gene3D" id="3.30.70.560">
    <property type="entry name" value="7,8-Dihydro-6-hydroxymethylpterin-pyrophosphokinase HPPK"/>
    <property type="match status" value="1"/>
</dbReference>
<organism evidence="10 11">
    <name type="scientific">Candidatus Dormiibacter inghamiae</name>
    <dbReference type="NCBI Taxonomy" id="3127013"/>
    <lineage>
        <taxon>Bacteria</taxon>
        <taxon>Bacillati</taxon>
        <taxon>Candidatus Dormiibacterota</taxon>
        <taxon>Candidatus Dormibacteria</taxon>
        <taxon>Candidatus Dormibacterales</taxon>
        <taxon>Candidatus Dormibacteraceae</taxon>
        <taxon>Candidatus Dormiibacter</taxon>
    </lineage>
</organism>
<comment type="pathway">
    <text evidence="2">Cofactor biosynthesis; tetrahydrofolate biosynthesis; 2-amino-4-hydroxy-6-hydroxymethyl-7,8-dihydropteridine diphosphate from 7,8-dihydroneopterin triphosphate: step 4/4.</text>
</comment>
<dbReference type="GO" id="GO:0016301">
    <property type="term" value="F:kinase activity"/>
    <property type="evidence" value="ECO:0007669"/>
    <property type="project" value="UniProtKB-KW"/>
</dbReference>
<evidence type="ECO:0000256" key="3">
    <source>
        <dbReference type="ARBA" id="ARBA00013253"/>
    </source>
</evidence>
<reference evidence="10 11" key="1">
    <citation type="submission" date="2020-10" db="EMBL/GenBank/DDBJ databases">
        <title>Ca. Dormibacterota MAGs.</title>
        <authorList>
            <person name="Montgomery K."/>
        </authorList>
    </citation>
    <scope>NUCLEOTIDE SEQUENCE [LARGE SCALE GENOMIC DNA]</scope>
    <source>
        <strain evidence="10">SC8811_S16_3</strain>
    </source>
</reference>
<evidence type="ECO:0000259" key="9">
    <source>
        <dbReference type="Pfam" id="PF01288"/>
    </source>
</evidence>
<feature type="domain" description="7,8-dihydro-6-hydroxymethylpterin-pyrophosphokinase" evidence="9">
    <location>
        <begin position="5"/>
        <end position="130"/>
    </location>
</feature>
<accession>A0A934K6K1</accession>
<evidence type="ECO:0000256" key="8">
    <source>
        <dbReference type="ARBA" id="ARBA00022909"/>
    </source>
</evidence>
<dbReference type="NCBIfam" id="TIGR01498">
    <property type="entry name" value="folK"/>
    <property type="match status" value="1"/>
</dbReference>
<evidence type="ECO:0000256" key="4">
    <source>
        <dbReference type="ARBA" id="ARBA00022679"/>
    </source>
</evidence>
<dbReference type="GO" id="GO:0005524">
    <property type="term" value="F:ATP binding"/>
    <property type="evidence" value="ECO:0007669"/>
    <property type="project" value="UniProtKB-KW"/>
</dbReference>
<evidence type="ECO:0000256" key="2">
    <source>
        <dbReference type="ARBA" id="ARBA00005051"/>
    </source>
</evidence>
<dbReference type="GO" id="GO:0003848">
    <property type="term" value="F:2-amino-4-hydroxy-6-hydroxymethyldihydropteridine diphosphokinase activity"/>
    <property type="evidence" value="ECO:0007669"/>
    <property type="project" value="UniProtKB-EC"/>
</dbReference>
<keyword evidence="5" id="KW-0547">Nucleotide-binding</keyword>
<keyword evidence="7" id="KW-0067">ATP-binding</keyword>
<dbReference type="AlphaFoldDB" id="A0A934K6K1"/>